<gene>
    <name evidence="11" type="ORF">TCAL_13986</name>
</gene>
<feature type="region of interest" description="Disordered" evidence="8">
    <location>
        <begin position="248"/>
        <end position="277"/>
    </location>
</feature>
<dbReference type="PRINTS" id="PR01347">
    <property type="entry name" value="EPHRIN"/>
</dbReference>
<sequence>MADTSTSHVNLIRRPSSRIRTTQSPKTTWIVMLFLLSFVCSAFSTATSQIHTIHWNTSNPMFRTPSNNVIEINSGNHPWEYDQVNIVCPVYKPGVPIEQQEQYIIYSVSKEEYDSCRITQATPKIVALCNRPHELMYFTITFRSFTPTPGGLEFHPGHDYYFISTSSKNDLHRRVGGGCSSSNMKVIFRVAPSQQQESPAVSEPESNAIDHSSNALRSEEGPKQFPWSQESDFRRSFSYYYPSQEIDESRQHFRQSKKSMDYAVDHPDNHATDDTTSRRRQAEAMHSSALSVHVPYWIVTLLSTMFGIALRKVHCGH</sequence>
<dbReference type="GO" id="GO:0007411">
    <property type="term" value="P:axon guidance"/>
    <property type="evidence" value="ECO:0007669"/>
    <property type="project" value="TreeGrafter"/>
</dbReference>
<proteinExistence type="inferred from homology"/>
<keyword evidence="5" id="KW-0325">Glycoprotein</keyword>
<evidence type="ECO:0000256" key="2">
    <source>
        <dbReference type="ARBA" id="ARBA00022729"/>
    </source>
</evidence>
<feature type="region of interest" description="Disordered" evidence="8">
    <location>
        <begin position="192"/>
        <end position="229"/>
    </location>
</feature>
<keyword evidence="4" id="KW-1015">Disulfide bond</keyword>
<dbReference type="CDD" id="cd02675">
    <property type="entry name" value="Ephrin_ectodomain"/>
    <property type="match status" value="1"/>
</dbReference>
<feature type="domain" description="Ephrin RBD" evidence="10">
    <location>
        <begin position="48"/>
        <end position="190"/>
    </location>
</feature>
<comment type="subcellular location">
    <subcellularLocation>
        <location evidence="1">Membrane</location>
    </subcellularLocation>
</comment>
<reference evidence="11 12" key="1">
    <citation type="journal article" date="2018" name="Nat. Ecol. Evol.">
        <title>Genomic signatures of mitonuclear coevolution across populations of Tigriopus californicus.</title>
        <authorList>
            <person name="Barreto F.S."/>
            <person name="Watson E.T."/>
            <person name="Lima T.G."/>
            <person name="Willett C.S."/>
            <person name="Edmands S."/>
            <person name="Li W."/>
            <person name="Burton R.S."/>
        </authorList>
    </citation>
    <scope>NUCLEOTIDE SEQUENCE [LARGE SCALE GENOMIC DNA]</scope>
    <source>
        <strain evidence="11 12">San Diego</strain>
    </source>
</reference>
<dbReference type="GO" id="GO:0005886">
    <property type="term" value="C:plasma membrane"/>
    <property type="evidence" value="ECO:0007669"/>
    <property type="project" value="TreeGrafter"/>
</dbReference>
<name>A0A553NXY7_TIGCA</name>
<dbReference type="Pfam" id="PF00812">
    <property type="entry name" value="Ephrin"/>
    <property type="match status" value="1"/>
</dbReference>
<evidence type="ECO:0000256" key="6">
    <source>
        <dbReference type="PROSITE-ProRule" id="PRU00884"/>
    </source>
</evidence>
<dbReference type="InterPro" id="IPR031328">
    <property type="entry name" value="Ephrin"/>
</dbReference>
<keyword evidence="3 7" id="KW-0472">Membrane</keyword>
<dbReference type="PROSITE" id="PS51551">
    <property type="entry name" value="EPHRIN_RBD_2"/>
    <property type="match status" value="1"/>
</dbReference>
<comment type="caution">
    <text evidence="6">Lacks conserved residue(s) required for the propagation of feature annotation.</text>
</comment>
<dbReference type="GO" id="GO:0048013">
    <property type="term" value="P:ephrin receptor signaling pathway"/>
    <property type="evidence" value="ECO:0007669"/>
    <property type="project" value="TreeGrafter"/>
</dbReference>
<evidence type="ECO:0000256" key="5">
    <source>
        <dbReference type="ARBA" id="ARBA00023180"/>
    </source>
</evidence>
<evidence type="ECO:0000256" key="7">
    <source>
        <dbReference type="RuleBase" id="RU004375"/>
    </source>
</evidence>
<feature type="compositionally biased region" description="Basic and acidic residues" evidence="8">
    <location>
        <begin position="258"/>
        <end position="277"/>
    </location>
</feature>
<evidence type="ECO:0000256" key="3">
    <source>
        <dbReference type="ARBA" id="ARBA00023136"/>
    </source>
</evidence>
<evidence type="ECO:0000256" key="4">
    <source>
        <dbReference type="ARBA" id="ARBA00023157"/>
    </source>
</evidence>
<evidence type="ECO:0000256" key="9">
    <source>
        <dbReference type="SAM" id="Phobius"/>
    </source>
</evidence>
<dbReference type="GO" id="GO:0046875">
    <property type="term" value="F:ephrin receptor binding"/>
    <property type="evidence" value="ECO:0007669"/>
    <property type="project" value="TreeGrafter"/>
</dbReference>
<evidence type="ECO:0000313" key="11">
    <source>
        <dbReference type="EMBL" id="TRY70290.1"/>
    </source>
</evidence>
<keyword evidence="2" id="KW-0732">Signal</keyword>
<evidence type="ECO:0000313" key="12">
    <source>
        <dbReference type="Proteomes" id="UP000318571"/>
    </source>
</evidence>
<dbReference type="Gene3D" id="2.60.40.420">
    <property type="entry name" value="Cupredoxins - blue copper proteins"/>
    <property type="match status" value="1"/>
</dbReference>
<dbReference type="PANTHER" id="PTHR11304">
    <property type="entry name" value="EPHRIN"/>
    <property type="match status" value="1"/>
</dbReference>
<evidence type="ECO:0000256" key="1">
    <source>
        <dbReference type="ARBA" id="ARBA00004370"/>
    </source>
</evidence>
<keyword evidence="12" id="KW-1185">Reference proteome</keyword>
<evidence type="ECO:0000259" key="10">
    <source>
        <dbReference type="PROSITE" id="PS51551"/>
    </source>
</evidence>
<dbReference type="SUPFAM" id="SSF49503">
    <property type="entry name" value="Cupredoxins"/>
    <property type="match status" value="1"/>
</dbReference>
<dbReference type="EMBL" id="VCGU01000009">
    <property type="protein sequence ID" value="TRY70290.1"/>
    <property type="molecule type" value="Genomic_DNA"/>
</dbReference>
<accession>A0A553NXY7</accession>
<dbReference type="Proteomes" id="UP000318571">
    <property type="component" value="Chromosome 9"/>
</dbReference>
<dbReference type="AlphaFoldDB" id="A0A553NXY7"/>
<comment type="similarity">
    <text evidence="6 7">Belongs to the ephrin family.</text>
</comment>
<comment type="caution">
    <text evidence="11">The sequence shown here is derived from an EMBL/GenBank/DDBJ whole genome shotgun (WGS) entry which is preliminary data.</text>
</comment>
<dbReference type="PANTHER" id="PTHR11304:SF29">
    <property type="entry name" value="EPHRIN"/>
    <property type="match status" value="1"/>
</dbReference>
<protein>
    <recommendedName>
        <fullName evidence="10">Ephrin RBD domain-containing protein</fullName>
    </recommendedName>
</protein>
<dbReference type="STRING" id="6832.A0A553NXY7"/>
<keyword evidence="9" id="KW-0812">Transmembrane</keyword>
<keyword evidence="9" id="KW-1133">Transmembrane helix</keyword>
<dbReference type="InterPro" id="IPR008972">
    <property type="entry name" value="Cupredoxin"/>
</dbReference>
<evidence type="ECO:0000256" key="8">
    <source>
        <dbReference type="SAM" id="MobiDB-lite"/>
    </source>
</evidence>
<dbReference type="InterPro" id="IPR001799">
    <property type="entry name" value="Ephrin_RBD"/>
</dbReference>
<feature type="transmembrane region" description="Helical" evidence="9">
    <location>
        <begin position="294"/>
        <end position="310"/>
    </location>
</feature>
<organism evidence="11 12">
    <name type="scientific">Tigriopus californicus</name>
    <name type="common">Marine copepod</name>
    <dbReference type="NCBI Taxonomy" id="6832"/>
    <lineage>
        <taxon>Eukaryota</taxon>
        <taxon>Metazoa</taxon>
        <taxon>Ecdysozoa</taxon>
        <taxon>Arthropoda</taxon>
        <taxon>Crustacea</taxon>
        <taxon>Multicrustacea</taxon>
        <taxon>Hexanauplia</taxon>
        <taxon>Copepoda</taxon>
        <taxon>Harpacticoida</taxon>
        <taxon>Harpacticidae</taxon>
        <taxon>Tigriopus</taxon>
    </lineage>
</organism>